<dbReference type="AlphaFoldDB" id="A0A951IVX8"/>
<accession>A0A951IVX8</accession>
<dbReference type="PANTHER" id="PTHR44591">
    <property type="entry name" value="STRESS RESPONSE REGULATOR PROTEIN 1"/>
    <property type="match status" value="1"/>
</dbReference>
<name>A0A951IVX8_9BACT</name>
<proteinExistence type="predicted"/>
<feature type="domain" description="Response regulatory" evidence="3">
    <location>
        <begin position="5"/>
        <end position="118"/>
    </location>
</feature>
<evidence type="ECO:0000256" key="2">
    <source>
        <dbReference type="PROSITE-ProRule" id="PRU00169"/>
    </source>
</evidence>
<dbReference type="InterPro" id="IPR001789">
    <property type="entry name" value="Sig_transdc_resp-reg_receiver"/>
</dbReference>
<evidence type="ECO:0000313" key="5">
    <source>
        <dbReference type="Proteomes" id="UP000727490"/>
    </source>
</evidence>
<organism evidence="4 5">
    <name type="scientific">Arthrospiribacter ruber</name>
    <dbReference type="NCBI Taxonomy" id="2487934"/>
    <lineage>
        <taxon>Bacteria</taxon>
        <taxon>Pseudomonadati</taxon>
        <taxon>Bacteroidota</taxon>
        <taxon>Cytophagia</taxon>
        <taxon>Cytophagales</taxon>
        <taxon>Cyclobacteriaceae</taxon>
        <taxon>Arthrospiribacter</taxon>
    </lineage>
</organism>
<dbReference type="RefSeq" id="WP_219286825.1">
    <property type="nucleotide sequence ID" value="NZ_RPHB01000001.1"/>
</dbReference>
<keyword evidence="5" id="KW-1185">Reference proteome</keyword>
<dbReference type="Pfam" id="PF00072">
    <property type="entry name" value="Response_reg"/>
    <property type="match status" value="1"/>
</dbReference>
<dbReference type="CDD" id="cd00156">
    <property type="entry name" value="REC"/>
    <property type="match status" value="1"/>
</dbReference>
<dbReference type="SMART" id="SM00448">
    <property type="entry name" value="REC"/>
    <property type="match status" value="1"/>
</dbReference>
<feature type="modified residue" description="4-aspartylphosphate" evidence="2">
    <location>
        <position position="54"/>
    </location>
</feature>
<dbReference type="GO" id="GO:0000160">
    <property type="term" value="P:phosphorelay signal transduction system"/>
    <property type="evidence" value="ECO:0007669"/>
    <property type="project" value="InterPro"/>
</dbReference>
<sequence length="118" mass="13016">MDTNKILIVEDDVVFCKLLTRFLTKNNFEVLDAQAGKSALNLIENNSFGIAILDYRLPDMNGIDILKKIKSQGSTTKVVLMTRYGDEGIANKAVEEGADAFVSKPINPTELLEVIRGL</sequence>
<dbReference type="InterPro" id="IPR050595">
    <property type="entry name" value="Bact_response_regulator"/>
</dbReference>
<reference evidence="4 5" key="1">
    <citation type="journal article" date="2020" name="Syst. Appl. Microbiol.">
        <title>Arthrospiribacter ruber gen. nov., sp. nov., a novel bacterium isolated from Arthrospira cultures.</title>
        <authorList>
            <person name="Waleron M."/>
            <person name="Misztak A."/>
            <person name="Waleron M.M."/>
            <person name="Furmaniak M."/>
            <person name="Mrozik A."/>
            <person name="Waleron K."/>
        </authorList>
    </citation>
    <scope>NUCLEOTIDE SEQUENCE [LARGE SCALE GENOMIC DNA]</scope>
    <source>
        <strain evidence="4 5">DPMB0001</strain>
    </source>
</reference>
<gene>
    <name evidence="4" type="ORF">EGN73_02625</name>
</gene>
<dbReference type="PANTHER" id="PTHR44591:SF3">
    <property type="entry name" value="RESPONSE REGULATORY DOMAIN-CONTAINING PROTEIN"/>
    <property type="match status" value="1"/>
</dbReference>
<comment type="caution">
    <text evidence="4">The sequence shown here is derived from an EMBL/GenBank/DDBJ whole genome shotgun (WGS) entry which is preliminary data.</text>
</comment>
<evidence type="ECO:0000313" key="4">
    <source>
        <dbReference type="EMBL" id="MBW3466711.1"/>
    </source>
</evidence>
<protein>
    <submittedName>
        <fullName evidence="4">Response regulator</fullName>
    </submittedName>
</protein>
<dbReference type="PROSITE" id="PS50110">
    <property type="entry name" value="RESPONSE_REGULATORY"/>
    <property type="match status" value="1"/>
</dbReference>
<dbReference type="Proteomes" id="UP000727490">
    <property type="component" value="Unassembled WGS sequence"/>
</dbReference>
<evidence type="ECO:0000259" key="3">
    <source>
        <dbReference type="PROSITE" id="PS50110"/>
    </source>
</evidence>
<dbReference type="EMBL" id="RPHB01000001">
    <property type="protein sequence ID" value="MBW3466711.1"/>
    <property type="molecule type" value="Genomic_DNA"/>
</dbReference>
<evidence type="ECO:0000256" key="1">
    <source>
        <dbReference type="ARBA" id="ARBA00022553"/>
    </source>
</evidence>
<keyword evidence="1 2" id="KW-0597">Phosphoprotein</keyword>